<dbReference type="InterPro" id="IPR023213">
    <property type="entry name" value="CAT-like_dom_sf"/>
</dbReference>
<comment type="caution">
    <text evidence="2">The sequence shown here is derived from an EMBL/GenBank/DDBJ whole genome shotgun (WGS) entry which is preliminary data.</text>
</comment>
<gene>
    <name evidence="2" type="ORF">KP509_34G058400</name>
</gene>
<dbReference type="GO" id="GO:0016747">
    <property type="term" value="F:acyltransferase activity, transferring groups other than amino-acyl groups"/>
    <property type="evidence" value="ECO:0007669"/>
    <property type="project" value="TreeGrafter"/>
</dbReference>
<protein>
    <submittedName>
        <fullName evidence="2">Uncharacterized protein</fullName>
    </submittedName>
</protein>
<reference evidence="2" key="1">
    <citation type="submission" date="2021-08" db="EMBL/GenBank/DDBJ databases">
        <title>WGS assembly of Ceratopteris richardii.</title>
        <authorList>
            <person name="Marchant D.B."/>
            <person name="Chen G."/>
            <person name="Jenkins J."/>
            <person name="Shu S."/>
            <person name="Leebens-Mack J."/>
            <person name="Grimwood J."/>
            <person name="Schmutz J."/>
            <person name="Soltis P."/>
            <person name="Soltis D."/>
            <person name="Chen Z.-H."/>
        </authorList>
    </citation>
    <scope>NUCLEOTIDE SEQUENCE</scope>
    <source>
        <strain evidence="2">Whitten #5841</strain>
        <tissue evidence="2">Leaf</tissue>
    </source>
</reference>
<dbReference type="AlphaFoldDB" id="A0A8T2QKS8"/>
<dbReference type="SUPFAM" id="SSF52777">
    <property type="entry name" value="CoA-dependent acyltransferases"/>
    <property type="match status" value="1"/>
</dbReference>
<dbReference type="OMA" id="HVAHANI"/>
<comment type="similarity">
    <text evidence="1">Belongs to the plant acyltransferase family.</text>
</comment>
<dbReference type="OrthoDB" id="1918552at2759"/>
<accession>A0A8T2QKS8</accession>
<sequence>MAKTLSANSLVWESPLHMVTPSPALQPGPSGGDEPKFADLQLGPLDLMFDYHNSVILFYDARPSIVSLGSNGRTSERGYELPEVRLRRALEQLLVHQPSAAGVLVQNESGDRVQIKYPVAPFVDGDGAKRAPFVYGVPFHVAHANIALADLGDVSIPDPSLDILYPPMPKQGVGDDGCVLPRFVMSFQVTTFTCGGFSIAHVCSHAYADGYTAAVFIQNLCSIARGEGLAVEVDRPVTSTTAVMGPREPPCPTLDHSFIKAWKPAKIQGVHLQRATATRMVVSMEALKALRNSVGIPCSRNQVLLALLWRAHARVRRVVHGLPGDEEEVMAFPMNLRTRGIPGVGEGFVGNAVYLCPVRSTISQLLEMPLSSLVRKIRRAAVENLDIAACTQSLIDYVELQLREGLVPRNTSFTMPSLVSLPFYETDCGWGRPTYVGRPSQQIHNLSIVLDHPAANAWNVLTVFRSLEERACFEEVFRDYVS</sequence>
<evidence type="ECO:0000313" key="2">
    <source>
        <dbReference type="EMBL" id="KAH7284529.1"/>
    </source>
</evidence>
<dbReference type="InterPro" id="IPR050317">
    <property type="entry name" value="Plant_Fungal_Acyltransferase"/>
</dbReference>
<keyword evidence="3" id="KW-1185">Reference proteome</keyword>
<evidence type="ECO:0000313" key="3">
    <source>
        <dbReference type="Proteomes" id="UP000825935"/>
    </source>
</evidence>
<dbReference type="PANTHER" id="PTHR31642:SF231">
    <property type="entry name" value="BAHD FAMILY ACYLTRANSFERASE, CLADE V"/>
    <property type="match status" value="1"/>
</dbReference>
<proteinExistence type="inferred from homology"/>
<organism evidence="2 3">
    <name type="scientific">Ceratopteris richardii</name>
    <name type="common">Triangle waterfern</name>
    <dbReference type="NCBI Taxonomy" id="49495"/>
    <lineage>
        <taxon>Eukaryota</taxon>
        <taxon>Viridiplantae</taxon>
        <taxon>Streptophyta</taxon>
        <taxon>Embryophyta</taxon>
        <taxon>Tracheophyta</taxon>
        <taxon>Polypodiopsida</taxon>
        <taxon>Polypodiidae</taxon>
        <taxon>Polypodiales</taxon>
        <taxon>Pteridineae</taxon>
        <taxon>Pteridaceae</taxon>
        <taxon>Parkerioideae</taxon>
        <taxon>Ceratopteris</taxon>
    </lineage>
</organism>
<dbReference type="Pfam" id="PF02458">
    <property type="entry name" value="Transferase"/>
    <property type="match status" value="1"/>
</dbReference>
<dbReference type="EMBL" id="CM035439">
    <property type="protein sequence ID" value="KAH7284529.1"/>
    <property type="molecule type" value="Genomic_DNA"/>
</dbReference>
<name>A0A8T2QKS8_CERRI</name>
<dbReference type="Proteomes" id="UP000825935">
    <property type="component" value="Chromosome 34"/>
</dbReference>
<dbReference type="PANTHER" id="PTHR31642">
    <property type="entry name" value="TRICHOTHECENE 3-O-ACETYLTRANSFERASE"/>
    <property type="match status" value="1"/>
</dbReference>
<evidence type="ECO:0000256" key="1">
    <source>
        <dbReference type="ARBA" id="ARBA00009861"/>
    </source>
</evidence>
<dbReference type="Gene3D" id="3.30.559.10">
    <property type="entry name" value="Chloramphenicol acetyltransferase-like domain"/>
    <property type="match status" value="2"/>
</dbReference>